<dbReference type="GO" id="GO:0005525">
    <property type="term" value="F:GTP binding"/>
    <property type="evidence" value="ECO:0007669"/>
    <property type="project" value="UniProtKB-UniRule"/>
</dbReference>
<feature type="region of interest" description="G1" evidence="5">
    <location>
        <begin position="103"/>
        <end position="110"/>
    </location>
</feature>
<feature type="domain" description="Era-type G" evidence="6">
    <location>
        <begin position="95"/>
        <end position="284"/>
    </location>
</feature>
<dbReference type="InterPro" id="IPR005662">
    <property type="entry name" value="GTPase_Era-like"/>
</dbReference>
<dbReference type="Pfam" id="PF07650">
    <property type="entry name" value="KH_2"/>
    <property type="match status" value="1"/>
</dbReference>
<feature type="region of interest" description="G2" evidence="5">
    <location>
        <begin position="129"/>
        <end position="133"/>
    </location>
</feature>
<evidence type="ECO:0000259" key="6">
    <source>
        <dbReference type="PROSITE" id="PS51713"/>
    </source>
</evidence>
<keyword evidence="2 5" id="KW-0547">Nucleotide-binding</keyword>
<dbReference type="PROSITE" id="PS51713">
    <property type="entry name" value="G_ERA"/>
    <property type="match status" value="1"/>
</dbReference>
<dbReference type="InterPro" id="IPR030388">
    <property type="entry name" value="G_ERA_dom"/>
</dbReference>
<dbReference type="NCBIfam" id="TIGR00231">
    <property type="entry name" value="small_GTP"/>
    <property type="match status" value="1"/>
</dbReference>
<accession>A0AAD5DW68</accession>
<dbReference type="InterPro" id="IPR005225">
    <property type="entry name" value="Small_GTP-bd"/>
</dbReference>
<dbReference type="GO" id="GO:0000028">
    <property type="term" value="P:ribosomal small subunit assembly"/>
    <property type="evidence" value="ECO:0007669"/>
    <property type="project" value="TreeGrafter"/>
</dbReference>
<dbReference type="Gene3D" id="3.30.300.20">
    <property type="match status" value="1"/>
</dbReference>
<dbReference type="SUPFAM" id="SSF54814">
    <property type="entry name" value="Prokaryotic type KH domain (KH-domain type II)"/>
    <property type="match status" value="1"/>
</dbReference>
<dbReference type="InterPro" id="IPR004044">
    <property type="entry name" value="KH_dom_type_2"/>
</dbReference>
<dbReference type="CDD" id="cd22534">
    <property type="entry name" value="KH-II_Era"/>
    <property type="match status" value="1"/>
</dbReference>
<dbReference type="SUPFAM" id="SSF52540">
    <property type="entry name" value="P-loop containing nucleoside triphosphate hydrolases"/>
    <property type="match status" value="1"/>
</dbReference>
<dbReference type="Proteomes" id="UP001205105">
    <property type="component" value="Unassembled WGS sequence"/>
</dbReference>
<dbReference type="InterPro" id="IPR006073">
    <property type="entry name" value="GTP-bd"/>
</dbReference>
<dbReference type="PRINTS" id="PR00326">
    <property type="entry name" value="GTP1OBG"/>
</dbReference>
<evidence type="ECO:0000256" key="2">
    <source>
        <dbReference type="ARBA" id="ARBA00022741"/>
    </source>
</evidence>
<comment type="similarity">
    <text evidence="1 5">Belongs to the TRAFAC class TrmE-Era-EngA-EngB-Septin-like GTPase superfamily. Era GTPase family.</text>
</comment>
<dbReference type="CDD" id="cd04163">
    <property type="entry name" value="Era"/>
    <property type="match status" value="1"/>
</dbReference>
<reference evidence="7" key="1">
    <citation type="submission" date="2020-11" db="EMBL/GenBank/DDBJ databases">
        <title>Chlorella ohadii genome sequencing and assembly.</title>
        <authorList>
            <person name="Murik O."/>
            <person name="Treves H."/>
            <person name="Kedem I."/>
            <person name="Shotland Y."/>
            <person name="Kaplan A."/>
        </authorList>
    </citation>
    <scope>NUCLEOTIDE SEQUENCE</scope>
    <source>
        <strain evidence="7">1</strain>
    </source>
</reference>
<dbReference type="PANTHER" id="PTHR42698:SF1">
    <property type="entry name" value="GTPASE ERA, MITOCHONDRIAL"/>
    <property type="match status" value="1"/>
</dbReference>
<organism evidence="7 8">
    <name type="scientific">Chlorella ohadii</name>
    <dbReference type="NCBI Taxonomy" id="2649997"/>
    <lineage>
        <taxon>Eukaryota</taxon>
        <taxon>Viridiplantae</taxon>
        <taxon>Chlorophyta</taxon>
        <taxon>core chlorophytes</taxon>
        <taxon>Trebouxiophyceae</taxon>
        <taxon>Chlorellales</taxon>
        <taxon>Chlorellaceae</taxon>
        <taxon>Chlorella clade</taxon>
        <taxon>Chlorella</taxon>
    </lineage>
</organism>
<dbReference type="Gene3D" id="3.40.50.300">
    <property type="entry name" value="P-loop containing nucleotide triphosphate hydrolases"/>
    <property type="match status" value="1"/>
</dbReference>
<dbReference type="InterPro" id="IPR009019">
    <property type="entry name" value="KH_sf_prok-type"/>
</dbReference>
<evidence type="ECO:0000256" key="4">
    <source>
        <dbReference type="ARBA" id="ARBA00023134"/>
    </source>
</evidence>
<dbReference type="InterPro" id="IPR015946">
    <property type="entry name" value="KH_dom-like_a/b"/>
</dbReference>
<keyword evidence="8" id="KW-1185">Reference proteome</keyword>
<feature type="region of interest" description="G5" evidence="5">
    <location>
        <begin position="262"/>
        <end position="264"/>
    </location>
</feature>
<protein>
    <recommendedName>
        <fullName evidence="6">Era-type G domain-containing protein</fullName>
    </recommendedName>
</protein>
<feature type="region of interest" description="G3" evidence="5">
    <location>
        <begin position="150"/>
        <end position="153"/>
    </location>
</feature>
<dbReference type="InterPro" id="IPR027417">
    <property type="entry name" value="P-loop_NTPase"/>
</dbReference>
<dbReference type="Pfam" id="PF01926">
    <property type="entry name" value="MMR_HSR1"/>
    <property type="match status" value="1"/>
</dbReference>
<name>A0AAD5DW68_9CHLO</name>
<dbReference type="GO" id="GO:0019843">
    <property type="term" value="F:rRNA binding"/>
    <property type="evidence" value="ECO:0007669"/>
    <property type="project" value="TreeGrafter"/>
</dbReference>
<dbReference type="EMBL" id="JADXDR010000033">
    <property type="protein sequence ID" value="KAI7844196.1"/>
    <property type="molecule type" value="Genomic_DNA"/>
</dbReference>
<comment type="caution">
    <text evidence="7">The sequence shown here is derived from an EMBL/GenBank/DDBJ whole genome shotgun (WGS) entry which is preliminary data.</text>
</comment>
<sequence>MLPLAALQRLRALGALRALPGAWPAAGQWCRTMSTSSSSDSDDELGAGVAALQAELQAAAAALEAGDVADPDLQQLLGLPPPDANMLEVPPERQRLLQAGVVGAPNAGKSTLVNALVNAKVSAVSPKTNTTEVTRLGAFTDGDAQVVLYDTPGVVDKQHYRNPAHQRRVRGAWAVAGDCDLLLFLVDAARELQRPDPRIHRLLADSCTAAGLGMGDGDEWQPPPAVLVLNKCDAVPRPQRTQLLPLSDRLRKLRQFEDVFYISAKDGRGLPELRQFLLDRATPGEWTLEAGQATDQGEDEQALEVVREKLFRRLYAELPYTVQLRITSCLPADDGSVRIEMDVLVPRRSSLAVVVGSGGRQIHAITDAAAKELEEMWGHPVHLILRPKVAA</sequence>
<proteinExistence type="inferred from homology"/>
<evidence type="ECO:0000256" key="5">
    <source>
        <dbReference type="PROSITE-ProRule" id="PRU01050"/>
    </source>
</evidence>
<dbReference type="PANTHER" id="PTHR42698">
    <property type="entry name" value="GTPASE ERA"/>
    <property type="match status" value="1"/>
</dbReference>
<gene>
    <name evidence="7" type="ORF">COHA_002330</name>
</gene>
<evidence type="ECO:0000313" key="7">
    <source>
        <dbReference type="EMBL" id="KAI7844196.1"/>
    </source>
</evidence>
<keyword evidence="4 5" id="KW-0342">GTP-binding</keyword>
<dbReference type="HAMAP" id="MF_00367">
    <property type="entry name" value="GTPase_Era"/>
    <property type="match status" value="1"/>
</dbReference>
<keyword evidence="3" id="KW-0694">RNA-binding</keyword>
<evidence type="ECO:0000256" key="1">
    <source>
        <dbReference type="ARBA" id="ARBA00007921"/>
    </source>
</evidence>
<dbReference type="AlphaFoldDB" id="A0AAD5DW68"/>
<feature type="region of interest" description="G4" evidence="5">
    <location>
        <begin position="230"/>
        <end position="233"/>
    </location>
</feature>
<evidence type="ECO:0000256" key="3">
    <source>
        <dbReference type="ARBA" id="ARBA00022884"/>
    </source>
</evidence>
<evidence type="ECO:0000313" key="8">
    <source>
        <dbReference type="Proteomes" id="UP001205105"/>
    </source>
</evidence>
<dbReference type="NCBIfam" id="TIGR00436">
    <property type="entry name" value="era"/>
    <property type="match status" value="1"/>
</dbReference>
<dbReference type="GO" id="GO:0043024">
    <property type="term" value="F:ribosomal small subunit binding"/>
    <property type="evidence" value="ECO:0007669"/>
    <property type="project" value="TreeGrafter"/>
</dbReference>